<dbReference type="EMBL" id="FOFR01000005">
    <property type="protein sequence ID" value="SEQ77665.1"/>
    <property type="molecule type" value="Genomic_DNA"/>
</dbReference>
<keyword evidence="4" id="KW-0479">Metal-binding</keyword>
<evidence type="ECO:0000313" key="8">
    <source>
        <dbReference type="EMBL" id="SEQ77665.1"/>
    </source>
</evidence>
<dbReference type="STRING" id="402600.SAMN05216188_10562"/>
<dbReference type="GO" id="GO:0016705">
    <property type="term" value="F:oxidoreductase activity, acting on paired donors, with incorporation or reduction of molecular oxygen"/>
    <property type="evidence" value="ECO:0007669"/>
    <property type="project" value="InterPro"/>
</dbReference>
<evidence type="ECO:0000256" key="5">
    <source>
        <dbReference type="ARBA" id="ARBA00023002"/>
    </source>
</evidence>
<evidence type="ECO:0000313" key="9">
    <source>
        <dbReference type="Proteomes" id="UP000199352"/>
    </source>
</evidence>
<keyword evidence="9" id="KW-1185">Reference proteome</keyword>
<gene>
    <name evidence="8" type="ORF">SAMN05216188_10562</name>
</gene>
<comment type="cofactor">
    <cofactor evidence="1">
        <name>heme</name>
        <dbReference type="ChEBI" id="CHEBI:30413"/>
    </cofactor>
</comment>
<dbReference type="PRINTS" id="PR00359">
    <property type="entry name" value="BP450"/>
</dbReference>
<evidence type="ECO:0000256" key="4">
    <source>
        <dbReference type="ARBA" id="ARBA00022723"/>
    </source>
</evidence>
<organism evidence="8 9">
    <name type="scientific">Lentzea xinjiangensis</name>
    <dbReference type="NCBI Taxonomy" id="402600"/>
    <lineage>
        <taxon>Bacteria</taxon>
        <taxon>Bacillati</taxon>
        <taxon>Actinomycetota</taxon>
        <taxon>Actinomycetes</taxon>
        <taxon>Pseudonocardiales</taxon>
        <taxon>Pseudonocardiaceae</taxon>
        <taxon>Lentzea</taxon>
    </lineage>
</organism>
<evidence type="ECO:0000256" key="6">
    <source>
        <dbReference type="ARBA" id="ARBA00023004"/>
    </source>
</evidence>
<keyword evidence="7 8" id="KW-0503">Monooxygenase</keyword>
<proteinExistence type="inferred from homology"/>
<comment type="similarity">
    <text evidence="2">Belongs to the cytochrome P450 family.</text>
</comment>
<dbReference type="InterPro" id="IPR002397">
    <property type="entry name" value="Cyt_P450_B"/>
</dbReference>
<name>A0A1H9ITC2_9PSEU</name>
<keyword evidence="6" id="KW-0408">Iron</keyword>
<evidence type="ECO:0000256" key="2">
    <source>
        <dbReference type="ARBA" id="ARBA00010617"/>
    </source>
</evidence>
<dbReference type="PANTHER" id="PTHR46696:SF5">
    <property type="entry name" value="CYTOCHROME P450 BJ-1"/>
    <property type="match status" value="1"/>
</dbReference>
<accession>A0A1H9ITC2</accession>
<dbReference type="FunFam" id="1.10.630.10:FF:000018">
    <property type="entry name" value="Cytochrome P450 monooxygenase"/>
    <property type="match status" value="1"/>
</dbReference>
<dbReference type="GO" id="GO:0004497">
    <property type="term" value="F:monooxygenase activity"/>
    <property type="evidence" value="ECO:0007669"/>
    <property type="project" value="UniProtKB-KW"/>
</dbReference>
<dbReference type="AlphaFoldDB" id="A0A1H9ITC2"/>
<evidence type="ECO:0000256" key="3">
    <source>
        <dbReference type="ARBA" id="ARBA00022617"/>
    </source>
</evidence>
<dbReference type="SUPFAM" id="SSF48264">
    <property type="entry name" value="Cytochrome P450"/>
    <property type="match status" value="1"/>
</dbReference>
<dbReference type="Gene3D" id="1.10.630.10">
    <property type="entry name" value="Cytochrome P450"/>
    <property type="match status" value="1"/>
</dbReference>
<evidence type="ECO:0000256" key="7">
    <source>
        <dbReference type="ARBA" id="ARBA00023033"/>
    </source>
</evidence>
<sequence length="395" mass="43757">MTTTSQELPLIGVELPSILTFSELRLRLQEQAPVCRIRTPAGDEGWLVTRHAEVKALLQNQKLGRSHKDPANAPRFLRNPMLDMLVTSDDIEVEKERHEKKRVLYTQSFAARRVIERRERVEAIAHAKLDAIIAAGPPVDLHAAYSMDYSQQALCDMVGIPVEDRRALLDMMDTVGASDQQSAEAGMDPLFGFAADIGERRRSDLGDDVISRFIETGLTNDEIGLHVVTLLFTGLAGLASHLDFGVLLFLRNPEQRAKAMADPEIMARAVDEVMRATISSPVLPRYASEDIEIGGVTIKEGDLVMLDFSLANFDPRAFDNPHAFDVTRSPNHHFTFGHGMRHCTGAPLVRIILAVAYTALFERLPTLRLAVPEAELESHPGGRLAGGLEKFPLTW</sequence>
<dbReference type="PANTHER" id="PTHR46696">
    <property type="entry name" value="P450, PUTATIVE (EUROFUNG)-RELATED"/>
    <property type="match status" value="1"/>
</dbReference>
<dbReference type="GO" id="GO:0005506">
    <property type="term" value="F:iron ion binding"/>
    <property type="evidence" value="ECO:0007669"/>
    <property type="project" value="InterPro"/>
</dbReference>
<reference evidence="9" key="1">
    <citation type="submission" date="2016-10" db="EMBL/GenBank/DDBJ databases">
        <authorList>
            <person name="Varghese N."/>
            <person name="Submissions S."/>
        </authorList>
    </citation>
    <scope>NUCLEOTIDE SEQUENCE [LARGE SCALE GENOMIC DNA]</scope>
    <source>
        <strain evidence="9">CGMCC 4.3525</strain>
    </source>
</reference>
<dbReference type="Pfam" id="PF00067">
    <property type="entry name" value="p450"/>
    <property type="match status" value="1"/>
</dbReference>
<dbReference type="OrthoDB" id="3804058at2"/>
<dbReference type="Proteomes" id="UP000199352">
    <property type="component" value="Unassembled WGS sequence"/>
</dbReference>
<dbReference type="RefSeq" id="WP_089951175.1">
    <property type="nucleotide sequence ID" value="NZ_FOFR01000005.1"/>
</dbReference>
<evidence type="ECO:0000256" key="1">
    <source>
        <dbReference type="ARBA" id="ARBA00001971"/>
    </source>
</evidence>
<keyword evidence="3" id="KW-0349">Heme</keyword>
<dbReference type="InterPro" id="IPR001128">
    <property type="entry name" value="Cyt_P450"/>
</dbReference>
<dbReference type="GO" id="GO:0020037">
    <property type="term" value="F:heme binding"/>
    <property type="evidence" value="ECO:0007669"/>
    <property type="project" value="InterPro"/>
</dbReference>
<protein>
    <submittedName>
        <fullName evidence="8">Cytochrome P450 monooxygenase</fullName>
    </submittedName>
</protein>
<keyword evidence="5" id="KW-0560">Oxidoreductase</keyword>
<dbReference type="InterPro" id="IPR036396">
    <property type="entry name" value="Cyt_P450_sf"/>
</dbReference>